<reference evidence="2" key="2">
    <citation type="journal article" date="2014" name="ISME J.">
        <title>Microbial stratification in low pH oxic and suboxic macroscopic growths along an acid mine drainage.</title>
        <authorList>
            <person name="Mendez-Garcia C."/>
            <person name="Mesa V."/>
            <person name="Sprenger R.R."/>
            <person name="Richter M."/>
            <person name="Diez M.S."/>
            <person name="Solano J."/>
            <person name="Bargiela R."/>
            <person name="Golyshina O.V."/>
            <person name="Manteca A."/>
            <person name="Ramos J.L."/>
            <person name="Gallego J.R."/>
            <person name="Llorente I."/>
            <person name="Martins Dos Santos V.A."/>
            <person name="Jensen O.N."/>
            <person name="Pelaez A.I."/>
            <person name="Sanchez J."/>
            <person name="Ferrer M."/>
        </authorList>
    </citation>
    <scope>NUCLEOTIDE SEQUENCE</scope>
</reference>
<dbReference type="GO" id="GO:0016747">
    <property type="term" value="F:acyltransferase activity, transferring groups other than amino-acyl groups"/>
    <property type="evidence" value="ECO:0007669"/>
    <property type="project" value="InterPro"/>
</dbReference>
<dbReference type="EMBL" id="AUZX01008426">
    <property type="protein sequence ID" value="EQD55949.1"/>
    <property type="molecule type" value="Genomic_DNA"/>
</dbReference>
<comment type="caution">
    <text evidence="2">The sequence shown here is derived from an EMBL/GenBank/DDBJ whole genome shotgun (WGS) entry which is preliminary data.</text>
</comment>
<dbReference type="Pfam" id="PF00108">
    <property type="entry name" value="Thiolase_N"/>
    <property type="match status" value="1"/>
</dbReference>
<feature type="non-terminal residue" evidence="2">
    <location>
        <position position="144"/>
    </location>
</feature>
<keyword evidence="2" id="KW-0808">Transferase</keyword>
<accession>T1BRV0</accession>
<dbReference type="SUPFAM" id="SSF53901">
    <property type="entry name" value="Thiolase-like"/>
    <property type="match status" value="1"/>
</dbReference>
<dbReference type="AlphaFoldDB" id="T1BRV0"/>
<feature type="domain" description="Thiolase N-terminal" evidence="1">
    <location>
        <begin position="13"/>
        <end position="119"/>
    </location>
</feature>
<dbReference type="PANTHER" id="PTHR42870">
    <property type="entry name" value="ACETYL-COA C-ACETYLTRANSFERASE"/>
    <property type="match status" value="1"/>
</dbReference>
<evidence type="ECO:0000313" key="2">
    <source>
        <dbReference type="EMBL" id="EQD55949.1"/>
    </source>
</evidence>
<dbReference type="PANTHER" id="PTHR42870:SF6">
    <property type="entry name" value="ACETYL-COA C-ACYLTRANSFERASE"/>
    <property type="match status" value="1"/>
</dbReference>
<dbReference type="Gene3D" id="3.40.47.10">
    <property type="match status" value="1"/>
</dbReference>
<dbReference type="InterPro" id="IPR020616">
    <property type="entry name" value="Thiolase_N"/>
</dbReference>
<dbReference type="InterPro" id="IPR016039">
    <property type="entry name" value="Thiolase-like"/>
</dbReference>
<protein>
    <submittedName>
        <fullName evidence="2">Acetyl-CoA acetyltransferase</fullName>
    </submittedName>
</protein>
<evidence type="ECO:0000259" key="1">
    <source>
        <dbReference type="Pfam" id="PF00108"/>
    </source>
</evidence>
<proteinExistence type="predicted"/>
<gene>
    <name evidence="2" type="ORF">B1A_11729</name>
</gene>
<organism evidence="2">
    <name type="scientific">mine drainage metagenome</name>
    <dbReference type="NCBI Taxonomy" id="410659"/>
    <lineage>
        <taxon>unclassified sequences</taxon>
        <taxon>metagenomes</taxon>
        <taxon>ecological metagenomes</taxon>
    </lineage>
</organism>
<sequence length="144" mass="15150">MVNSGTDLSEKFTVEAGLKAIESSGIRTKDLGAIYMGNSLAGMISGQENIGALMSDYAGIADEDVPTLRVEASTASGAAAVLQAYLSIRSGEYDLVMVGGVEKMTELYGTKMIDISSSILDREWEAFFGGTPAAMAALSARKYM</sequence>
<name>T1BRV0_9ZZZZ</name>
<reference evidence="2" key="1">
    <citation type="submission" date="2013-08" db="EMBL/GenBank/DDBJ databases">
        <authorList>
            <person name="Mendez C."/>
            <person name="Richter M."/>
            <person name="Ferrer M."/>
            <person name="Sanchez J."/>
        </authorList>
    </citation>
    <scope>NUCLEOTIDE SEQUENCE</scope>
</reference>